<dbReference type="PANTHER" id="PTHR19446">
    <property type="entry name" value="REVERSE TRANSCRIPTASES"/>
    <property type="match status" value="1"/>
</dbReference>
<dbReference type="Proteomes" id="UP000008672">
    <property type="component" value="Unassembled WGS sequence"/>
</dbReference>
<dbReference type="eggNOG" id="ENOG502S67M">
    <property type="taxonomic scope" value="Eukaryota"/>
</dbReference>
<accession>H3AYR5</accession>
<reference evidence="1" key="2">
    <citation type="submission" date="2025-08" db="UniProtKB">
        <authorList>
            <consortium name="Ensembl"/>
        </authorList>
    </citation>
    <scope>IDENTIFICATION</scope>
</reference>
<dbReference type="GeneTree" id="ENSGT00950000183016"/>
<organism evidence="1 2">
    <name type="scientific">Latimeria chalumnae</name>
    <name type="common">Coelacanth</name>
    <dbReference type="NCBI Taxonomy" id="7897"/>
    <lineage>
        <taxon>Eukaryota</taxon>
        <taxon>Metazoa</taxon>
        <taxon>Chordata</taxon>
        <taxon>Craniata</taxon>
        <taxon>Vertebrata</taxon>
        <taxon>Euteleostomi</taxon>
        <taxon>Coelacanthiformes</taxon>
        <taxon>Coelacanthidae</taxon>
        <taxon>Latimeria</taxon>
    </lineage>
</organism>
<reference evidence="1" key="3">
    <citation type="submission" date="2025-09" db="UniProtKB">
        <authorList>
            <consortium name="Ensembl"/>
        </authorList>
    </citation>
    <scope>IDENTIFICATION</scope>
</reference>
<dbReference type="Gene3D" id="3.60.10.10">
    <property type="entry name" value="Endonuclease/exonuclease/phosphatase"/>
    <property type="match status" value="1"/>
</dbReference>
<proteinExistence type="predicted"/>
<reference evidence="2" key="1">
    <citation type="submission" date="2011-08" db="EMBL/GenBank/DDBJ databases">
        <title>The draft genome of Latimeria chalumnae.</title>
        <authorList>
            <person name="Di Palma F."/>
            <person name="Alfoldi J."/>
            <person name="Johnson J."/>
            <person name="Berlin A."/>
            <person name="Gnerre S."/>
            <person name="Jaffe D."/>
            <person name="MacCallum I."/>
            <person name="Young S."/>
            <person name="Walker B.J."/>
            <person name="Lander E."/>
            <person name="Lindblad-Toh K."/>
        </authorList>
    </citation>
    <scope>NUCLEOTIDE SEQUENCE [LARGE SCALE GENOMIC DNA]</scope>
    <source>
        <strain evidence="2">Wild caught</strain>
    </source>
</reference>
<dbReference type="EMBL" id="AFYH01096887">
    <property type="status" value="NOT_ANNOTATED_CDS"/>
    <property type="molecule type" value="Genomic_DNA"/>
</dbReference>
<protein>
    <recommendedName>
        <fullName evidence="3">Endonuclease/exonuclease/phosphatase domain-containing protein</fullName>
    </recommendedName>
</protein>
<name>H3AYR5_LATCH</name>
<sequence>IALANIYAPNTPDTVFFTTLQALLIDVQGIPLIVGGDFNQIIDPYLDRSRVEKLWKPPPDREALYGFISGCGLVDIWRLVHPQSLEFTFRSAPHNTRTRIDMLLISKNIVNSVKSCEIGIRALSDHAPVDLMLQWETGMPKKGRWHMNTSLLQVGGHKEEIRAIVCEYLELNEGSVPANALLWEAGKAYFRGHIMALSSRVRRENLGKIRELEQCIKDLESVMGSSPSQGKEIQELVNLVRQQEMRRWILAVSAADSSLRTDPKGISGAFRLFYSNLYSTKGEVEEAAYEDFSGELEIPELSQSDRDLLDSPITAAEVHSAI</sequence>
<dbReference type="InterPro" id="IPR036691">
    <property type="entry name" value="Endo/exonu/phosph_ase_sf"/>
</dbReference>
<dbReference type="Ensembl" id="ENSLACT00000014889.1">
    <property type="protein sequence ID" value="ENSLACP00000014786.1"/>
    <property type="gene ID" value="ENSLACG00000013015.1"/>
</dbReference>
<evidence type="ECO:0000313" key="1">
    <source>
        <dbReference type="Ensembl" id="ENSLACP00000014786.1"/>
    </source>
</evidence>
<dbReference type="SUPFAM" id="SSF56219">
    <property type="entry name" value="DNase I-like"/>
    <property type="match status" value="1"/>
</dbReference>
<dbReference type="AlphaFoldDB" id="H3AYR5"/>
<keyword evidence="2" id="KW-1185">Reference proteome</keyword>
<dbReference type="STRING" id="7897.ENSLACP00000014786"/>
<dbReference type="InParanoid" id="H3AYR5"/>
<evidence type="ECO:0008006" key="3">
    <source>
        <dbReference type="Google" id="ProtNLM"/>
    </source>
</evidence>
<dbReference type="HOGENOM" id="CLU_000680_2_1_1"/>
<evidence type="ECO:0000313" key="2">
    <source>
        <dbReference type="Proteomes" id="UP000008672"/>
    </source>
</evidence>